<name>A0A7K1TLA6_9BACT</name>
<keyword evidence="3" id="KW-0808">Transferase</keyword>
<comment type="caution">
    <text evidence="3">The sequence shown here is derived from an EMBL/GenBank/DDBJ whole genome shotgun (WGS) entry which is preliminary data.</text>
</comment>
<dbReference type="AlphaFoldDB" id="A0A7K1TLA6"/>
<organism evidence="3 4">
    <name type="scientific">Hymenobacter ginkgonis</name>
    <dbReference type="NCBI Taxonomy" id="2682976"/>
    <lineage>
        <taxon>Bacteria</taxon>
        <taxon>Pseudomonadati</taxon>
        <taxon>Bacteroidota</taxon>
        <taxon>Cytophagia</taxon>
        <taxon>Cytophagales</taxon>
        <taxon>Hymenobacteraceae</taxon>
        <taxon>Hymenobacter</taxon>
    </lineage>
</organism>
<dbReference type="InterPro" id="IPR046741">
    <property type="entry name" value="DUF6791"/>
</dbReference>
<gene>
    <name evidence="3" type="ORF">GO988_22945</name>
</gene>
<dbReference type="CDD" id="cd01483">
    <property type="entry name" value="E1_enzyme_family"/>
    <property type="match status" value="1"/>
</dbReference>
<dbReference type="Proteomes" id="UP000441336">
    <property type="component" value="Unassembled WGS sequence"/>
</dbReference>
<feature type="domain" description="THIF-type NAD/FAD binding fold" evidence="1">
    <location>
        <begin position="178"/>
        <end position="305"/>
    </location>
</feature>
<evidence type="ECO:0000313" key="4">
    <source>
        <dbReference type="Proteomes" id="UP000441336"/>
    </source>
</evidence>
<protein>
    <submittedName>
        <fullName evidence="3">ThiF family adenylyltransferase</fullName>
    </submittedName>
</protein>
<dbReference type="GO" id="GO:0008641">
    <property type="term" value="F:ubiquitin-like modifier activating enzyme activity"/>
    <property type="evidence" value="ECO:0007669"/>
    <property type="project" value="InterPro"/>
</dbReference>
<proteinExistence type="predicted"/>
<sequence length="403" mass="43671">MSAQLIGRSPDLLRLRNEGYELELGSGVQGQGFLLVKGVPYVTTSRQVALGTLVCPLTLAGDVATKPTNHVAYFEGSIPCDKDGQPLTKLVIGSQLRQHLGGNVYIDHTFSSKPSPLGYPDYYQLVTTYVMLVEGPAQALDPKATARTFSVVTDAADTSVFGYVDTASPRAGISTVTARLAGHRVAIVGLGGTGSYILDLVAKTPVAEIHLFDGDVFSQHNAFRSPGAPSAAALQQKPQKVNYFAQLYAPMHRSIHAHDGYLNATNAAQLRGMDFVFLCLDRGSVKQVLVQQLETWAIPFIDVGMSIHFNEQANALGGILRVTASGPRQRAHVHQKQRISFGDGDAGNEYRRNIQIADLNALNATLAVVKWKKMTGFYLDLEHEHHSTYTIDGNLVQNEDQAA</sequence>
<dbReference type="NCBIfam" id="NF004805">
    <property type="entry name" value="PRK06153.1-4"/>
    <property type="match status" value="1"/>
</dbReference>
<dbReference type="NCBIfam" id="NF004804">
    <property type="entry name" value="PRK06153.1-3"/>
    <property type="match status" value="1"/>
</dbReference>
<dbReference type="GO" id="GO:0016779">
    <property type="term" value="F:nucleotidyltransferase activity"/>
    <property type="evidence" value="ECO:0007669"/>
    <property type="project" value="UniProtKB-KW"/>
</dbReference>
<evidence type="ECO:0000313" key="3">
    <source>
        <dbReference type="EMBL" id="MVN79199.1"/>
    </source>
</evidence>
<dbReference type="RefSeq" id="WP_157569976.1">
    <property type="nucleotide sequence ID" value="NZ_WQKZ01000011.1"/>
</dbReference>
<dbReference type="Pfam" id="PF00899">
    <property type="entry name" value="ThiF"/>
    <property type="match status" value="1"/>
</dbReference>
<dbReference type="InterPro" id="IPR000594">
    <property type="entry name" value="ThiF_NAD_FAD-bd"/>
</dbReference>
<dbReference type="Pfam" id="PF20590">
    <property type="entry name" value="DUF6791"/>
    <property type="match status" value="1"/>
</dbReference>
<keyword evidence="3" id="KW-0548">Nucleotidyltransferase</keyword>
<keyword evidence="4" id="KW-1185">Reference proteome</keyword>
<reference evidence="3 4" key="1">
    <citation type="submission" date="2019-12" db="EMBL/GenBank/DDBJ databases">
        <title>Hymenobacter sp. HMF4947 Genome sequencing and assembly.</title>
        <authorList>
            <person name="Kang H."/>
            <person name="Cha I."/>
            <person name="Kim H."/>
            <person name="Joh K."/>
        </authorList>
    </citation>
    <scope>NUCLEOTIDE SEQUENCE [LARGE SCALE GENOMIC DNA]</scope>
    <source>
        <strain evidence="3 4">HMF4947</strain>
    </source>
</reference>
<accession>A0A7K1TLA6</accession>
<evidence type="ECO:0000259" key="1">
    <source>
        <dbReference type="Pfam" id="PF00899"/>
    </source>
</evidence>
<dbReference type="Gene3D" id="3.40.50.720">
    <property type="entry name" value="NAD(P)-binding Rossmann-like Domain"/>
    <property type="match status" value="1"/>
</dbReference>
<dbReference type="InterPro" id="IPR035985">
    <property type="entry name" value="Ubiquitin-activating_enz"/>
</dbReference>
<dbReference type="EMBL" id="WQKZ01000011">
    <property type="protein sequence ID" value="MVN79199.1"/>
    <property type="molecule type" value="Genomic_DNA"/>
</dbReference>
<feature type="domain" description="DUF6791" evidence="2">
    <location>
        <begin position="10"/>
        <end position="166"/>
    </location>
</feature>
<dbReference type="SUPFAM" id="SSF69572">
    <property type="entry name" value="Activating enzymes of the ubiquitin-like proteins"/>
    <property type="match status" value="1"/>
</dbReference>
<evidence type="ECO:0000259" key="2">
    <source>
        <dbReference type="Pfam" id="PF20590"/>
    </source>
</evidence>